<comment type="caution">
    <text evidence="1">The sequence shown here is derived from an EMBL/GenBank/DDBJ whole genome shotgun (WGS) entry which is preliminary data.</text>
</comment>
<dbReference type="EMBL" id="JASCZI010182451">
    <property type="protein sequence ID" value="MED6187936.1"/>
    <property type="molecule type" value="Genomic_DNA"/>
</dbReference>
<accession>A0ABU6WPX3</accession>
<keyword evidence="2" id="KW-1185">Reference proteome</keyword>
<name>A0ABU6WPX3_9FABA</name>
<protein>
    <submittedName>
        <fullName evidence="1">Uncharacterized protein</fullName>
    </submittedName>
</protein>
<evidence type="ECO:0000313" key="2">
    <source>
        <dbReference type="Proteomes" id="UP001341840"/>
    </source>
</evidence>
<proteinExistence type="predicted"/>
<organism evidence="1 2">
    <name type="scientific">Stylosanthes scabra</name>
    <dbReference type="NCBI Taxonomy" id="79078"/>
    <lineage>
        <taxon>Eukaryota</taxon>
        <taxon>Viridiplantae</taxon>
        <taxon>Streptophyta</taxon>
        <taxon>Embryophyta</taxon>
        <taxon>Tracheophyta</taxon>
        <taxon>Spermatophyta</taxon>
        <taxon>Magnoliopsida</taxon>
        <taxon>eudicotyledons</taxon>
        <taxon>Gunneridae</taxon>
        <taxon>Pentapetalae</taxon>
        <taxon>rosids</taxon>
        <taxon>fabids</taxon>
        <taxon>Fabales</taxon>
        <taxon>Fabaceae</taxon>
        <taxon>Papilionoideae</taxon>
        <taxon>50 kb inversion clade</taxon>
        <taxon>dalbergioids sensu lato</taxon>
        <taxon>Dalbergieae</taxon>
        <taxon>Pterocarpus clade</taxon>
        <taxon>Stylosanthes</taxon>
    </lineage>
</organism>
<gene>
    <name evidence="1" type="ORF">PIB30_081241</name>
</gene>
<evidence type="ECO:0000313" key="1">
    <source>
        <dbReference type="EMBL" id="MED6187936.1"/>
    </source>
</evidence>
<reference evidence="1 2" key="1">
    <citation type="journal article" date="2023" name="Plants (Basel)">
        <title>Bridging the Gap: Combining Genomics and Transcriptomics Approaches to Understand Stylosanthes scabra, an Orphan Legume from the Brazilian Caatinga.</title>
        <authorList>
            <person name="Ferreira-Neto J.R.C."/>
            <person name="da Silva M.D."/>
            <person name="Binneck E."/>
            <person name="de Melo N.F."/>
            <person name="da Silva R.H."/>
            <person name="de Melo A.L.T.M."/>
            <person name="Pandolfi V."/>
            <person name="Bustamante F.O."/>
            <person name="Brasileiro-Vidal A.C."/>
            <person name="Benko-Iseppon A.M."/>
        </authorList>
    </citation>
    <scope>NUCLEOTIDE SEQUENCE [LARGE SCALE GENOMIC DNA]</scope>
    <source>
        <tissue evidence="1">Leaves</tissue>
    </source>
</reference>
<dbReference type="Proteomes" id="UP001341840">
    <property type="component" value="Unassembled WGS sequence"/>
</dbReference>
<sequence length="130" mass="14685">MSHFNKFYNRRNNCNKNSKNPKRPDTCFCSAGLGFFARGLGLSAKAGYLGLARRTITGSRCTMISHPTNQEDYHRQKFLPPLSVLQLPNPPIPKPPNTPEVRLRIQHYVFPSSCFYWAGGRASFKGKGRP</sequence>